<comment type="caution">
    <text evidence="3">The sequence shown here is derived from an EMBL/GenBank/DDBJ whole genome shotgun (WGS) entry which is preliminary data.</text>
</comment>
<evidence type="ECO:0000256" key="1">
    <source>
        <dbReference type="ARBA" id="ARBA00008984"/>
    </source>
</evidence>
<reference evidence="3 4" key="1">
    <citation type="submission" date="2017-04" db="EMBL/GenBank/DDBJ databases">
        <title>Novel microbial lineages endemic to geothermal iron-oxide mats fill important gaps in the evolutionary history of Archaea.</title>
        <authorList>
            <person name="Jay Z.J."/>
            <person name="Beam J.P."/>
            <person name="Dlakic M."/>
            <person name="Rusch D.B."/>
            <person name="Kozubal M.A."/>
            <person name="Inskeep W.P."/>
        </authorList>
    </citation>
    <scope>NUCLEOTIDE SEQUENCE [LARGE SCALE GENOMIC DNA]</scope>
    <source>
        <strain evidence="3">OSP_D</strain>
    </source>
</reference>
<proteinExistence type="inferred from homology"/>
<dbReference type="Pfam" id="PF01206">
    <property type="entry name" value="TusA"/>
    <property type="match status" value="1"/>
</dbReference>
<evidence type="ECO:0000313" key="3">
    <source>
        <dbReference type="EMBL" id="PSN82936.1"/>
    </source>
</evidence>
<dbReference type="SUPFAM" id="SSF64307">
    <property type="entry name" value="SirA-like"/>
    <property type="match status" value="1"/>
</dbReference>
<dbReference type="Proteomes" id="UP000240880">
    <property type="component" value="Unassembled WGS sequence"/>
</dbReference>
<dbReference type="InterPro" id="IPR036868">
    <property type="entry name" value="TusA-like_sf"/>
</dbReference>
<protein>
    <submittedName>
        <fullName evidence="3">Response regulator SirA</fullName>
    </submittedName>
</protein>
<dbReference type="Gene3D" id="3.30.110.40">
    <property type="entry name" value="TusA-like domain"/>
    <property type="match status" value="1"/>
</dbReference>
<dbReference type="PANTHER" id="PTHR33279">
    <property type="entry name" value="SULFUR CARRIER PROTEIN YEDF-RELATED"/>
    <property type="match status" value="1"/>
</dbReference>
<evidence type="ECO:0000313" key="4">
    <source>
        <dbReference type="Proteomes" id="UP000240880"/>
    </source>
</evidence>
<dbReference type="PANTHER" id="PTHR33279:SF6">
    <property type="entry name" value="SULFUR CARRIER PROTEIN YEDF-RELATED"/>
    <property type="match status" value="1"/>
</dbReference>
<dbReference type="EMBL" id="NEXC01000044">
    <property type="protein sequence ID" value="PSN82936.1"/>
    <property type="molecule type" value="Genomic_DNA"/>
</dbReference>
<dbReference type="CDD" id="cd00291">
    <property type="entry name" value="SirA_YedF_YeeD"/>
    <property type="match status" value="1"/>
</dbReference>
<dbReference type="AlphaFoldDB" id="A0A2R6A966"/>
<sequence length="83" mass="9276">MSENKTPYKTLDLRGLLCPMPVIETNKAIKQIPVGEVLEVLATDPASKSDFASWSKRTGNEILLVKEEAGDPVVYRFLIKRKS</sequence>
<accession>A0A2R6A966</accession>
<name>A0A2R6A966_9ARCH</name>
<dbReference type="PROSITE" id="PS01148">
    <property type="entry name" value="UPF0033"/>
    <property type="match status" value="1"/>
</dbReference>
<organism evidence="3 4">
    <name type="scientific">Candidatus Marsarchaeota G1 archaeon OSP_D</name>
    <dbReference type="NCBI Taxonomy" id="1978155"/>
    <lineage>
        <taxon>Archaea</taxon>
        <taxon>Candidatus Marsarchaeota</taxon>
        <taxon>Candidatus Marsarchaeota group 1</taxon>
    </lineage>
</organism>
<comment type="similarity">
    <text evidence="1">Belongs to the sulfur carrier protein TusA family.</text>
</comment>
<evidence type="ECO:0000259" key="2">
    <source>
        <dbReference type="PROSITE" id="PS01148"/>
    </source>
</evidence>
<dbReference type="InterPro" id="IPR001455">
    <property type="entry name" value="TusA-like"/>
</dbReference>
<feature type="domain" description="UPF0033" evidence="2">
    <location>
        <begin position="11"/>
        <end position="35"/>
    </location>
</feature>
<gene>
    <name evidence="3" type="ORF">B9Q01_06470</name>
</gene>